<protein>
    <recommendedName>
        <fullName evidence="2">dUTP diphosphatase</fullName>
        <ecNumber evidence="2">3.6.1.23</ecNumber>
    </recommendedName>
</protein>
<comment type="similarity">
    <text evidence="1">Belongs to the dUTPase family.</text>
</comment>
<dbReference type="Gene3D" id="3.90.79.10">
    <property type="entry name" value="Nucleoside Triphosphate Pyrophosphohydrolase"/>
    <property type="match status" value="1"/>
</dbReference>
<dbReference type="KEGG" id="apal:BN85402720"/>
<dbReference type="Gene3D" id="2.70.40.10">
    <property type="match status" value="1"/>
</dbReference>
<evidence type="ECO:0000256" key="5">
    <source>
        <dbReference type="ARBA" id="ARBA00047686"/>
    </source>
</evidence>
<dbReference type="Pfam" id="PF00692">
    <property type="entry name" value="dUTPase"/>
    <property type="match status" value="1"/>
</dbReference>
<dbReference type="Proteomes" id="UP000032740">
    <property type="component" value="Chromosome"/>
</dbReference>
<evidence type="ECO:0000313" key="8">
    <source>
        <dbReference type="Proteomes" id="UP000032740"/>
    </source>
</evidence>
<dbReference type="InterPro" id="IPR036157">
    <property type="entry name" value="dUTPase-like_sf"/>
</dbReference>
<dbReference type="CDD" id="cd07557">
    <property type="entry name" value="trimeric_dUTPase"/>
    <property type="match status" value="1"/>
</dbReference>
<feature type="domain" description="dUTPase-like" evidence="6">
    <location>
        <begin position="127"/>
        <end position="257"/>
    </location>
</feature>
<gene>
    <name evidence="7" type="primary">dut</name>
    <name evidence="7" type="ORF">BN85402720</name>
</gene>
<evidence type="ECO:0000313" key="7">
    <source>
        <dbReference type="EMBL" id="CCV63849.1"/>
    </source>
</evidence>
<dbReference type="GO" id="GO:0046081">
    <property type="term" value="P:dUTP catabolic process"/>
    <property type="evidence" value="ECO:0007669"/>
    <property type="project" value="InterPro"/>
</dbReference>
<sequence>MALKRELAEEIGANDLEIVKSFGYIDELRYGINGTQSVYEQTSLYYICKVESFGEPKHIKRELSQGLKTVWIDVREAILHNEQVMQDDNHQKQGLKTVLKRENAVLRKILEEEIRYFEVVSTYKEQSIHLPKRQTLKSAGYDFEVAEDVKLMPQEIKLVPTGIKACFPETEALFIYPRSSLAIKKRVMMANNVGVVDSDYYGNKNNEGHIFIPLYNFSNEIVEIQKGERIAQGIFQKFHTTNDDLANGDRNGGFGSSDNK</sequence>
<reference evidence="7 8" key="1">
    <citation type="journal article" date="2013" name="J. Mol. Microbiol. Biotechnol.">
        <title>Analysis of the Complete Genomes of Acholeplasma brassicae , A. palmae and A. laidlawii and Their Comparison to the Obligate Parasites from ' Candidatus Phytoplasma'.</title>
        <authorList>
            <person name="Kube M."/>
            <person name="Siewert C."/>
            <person name="Migdoll A.M."/>
            <person name="Duduk B."/>
            <person name="Holz S."/>
            <person name="Rabus R."/>
            <person name="Seemuller E."/>
            <person name="Mitrovic J."/>
            <person name="Muller I."/>
            <person name="Buttner C."/>
            <person name="Reinhardt R."/>
        </authorList>
    </citation>
    <scope>NUCLEOTIDE SEQUENCE [LARGE SCALE GENOMIC DNA]</scope>
    <source>
        <strain evidence="7 8">J233</strain>
    </source>
</reference>
<dbReference type="InterPro" id="IPR008181">
    <property type="entry name" value="dUTPase"/>
</dbReference>
<dbReference type="InterPro" id="IPR033704">
    <property type="entry name" value="dUTPase_trimeric"/>
</dbReference>
<evidence type="ECO:0000259" key="6">
    <source>
        <dbReference type="Pfam" id="PF00692"/>
    </source>
</evidence>
<dbReference type="AlphaFoldDB" id="U4KJV3"/>
<keyword evidence="8" id="KW-1185">Reference proteome</keyword>
<dbReference type="EC" id="3.6.1.23" evidence="2"/>
<dbReference type="GO" id="GO:0006226">
    <property type="term" value="P:dUMP biosynthetic process"/>
    <property type="evidence" value="ECO:0007669"/>
    <property type="project" value="InterPro"/>
</dbReference>
<evidence type="ECO:0000256" key="4">
    <source>
        <dbReference type="ARBA" id="ARBA00023080"/>
    </source>
</evidence>
<evidence type="ECO:0000256" key="2">
    <source>
        <dbReference type="ARBA" id="ARBA00012379"/>
    </source>
</evidence>
<evidence type="ECO:0000256" key="3">
    <source>
        <dbReference type="ARBA" id="ARBA00022801"/>
    </source>
</evidence>
<dbReference type="CDD" id="cd02883">
    <property type="entry name" value="NUDIX_Hydrolase"/>
    <property type="match status" value="1"/>
</dbReference>
<proteinExistence type="inferred from homology"/>
<dbReference type="InterPro" id="IPR029054">
    <property type="entry name" value="dUTPase-like"/>
</dbReference>
<dbReference type="PANTHER" id="PTHR11241">
    <property type="entry name" value="DEOXYURIDINE 5'-TRIPHOSPHATE NUCLEOTIDOHYDROLASE"/>
    <property type="match status" value="1"/>
</dbReference>
<dbReference type="STRING" id="1318466.BN85402720"/>
<comment type="catalytic activity">
    <reaction evidence="5">
        <text>dUTP + H2O = dUMP + diphosphate + H(+)</text>
        <dbReference type="Rhea" id="RHEA:10248"/>
        <dbReference type="ChEBI" id="CHEBI:15377"/>
        <dbReference type="ChEBI" id="CHEBI:15378"/>
        <dbReference type="ChEBI" id="CHEBI:33019"/>
        <dbReference type="ChEBI" id="CHEBI:61555"/>
        <dbReference type="ChEBI" id="CHEBI:246422"/>
        <dbReference type="EC" id="3.6.1.23"/>
    </reaction>
</comment>
<dbReference type="EMBL" id="FO681347">
    <property type="protein sequence ID" value="CCV63849.1"/>
    <property type="molecule type" value="Genomic_DNA"/>
</dbReference>
<dbReference type="PANTHER" id="PTHR11241:SF0">
    <property type="entry name" value="DEOXYURIDINE 5'-TRIPHOSPHATE NUCLEOTIDOHYDROLASE"/>
    <property type="match status" value="1"/>
</dbReference>
<keyword evidence="3 7" id="KW-0378">Hydrolase</keyword>
<dbReference type="GO" id="GO:0000287">
    <property type="term" value="F:magnesium ion binding"/>
    <property type="evidence" value="ECO:0007669"/>
    <property type="project" value="InterPro"/>
</dbReference>
<dbReference type="SUPFAM" id="SSF51283">
    <property type="entry name" value="dUTPase-like"/>
    <property type="match status" value="1"/>
</dbReference>
<dbReference type="NCBIfam" id="TIGR00576">
    <property type="entry name" value="dut"/>
    <property type="match status" value="1"/>
</dbReference>
<organism evidence="7 8">
    <name type="scientific">Alteracholeplasma palmae (strain ATCC 49389 / J233)</name>
    <name type="common">Acholeplasma palmae</name>
    <dbReference type="NCBI Taxonomy" id="1318466"/>
    <lineage>
        <taxon>Bacteria</taxon>
        <taxon>Bacillati</taxon>
        <taxon>Mycoplasmatota</taxon>
        <taxon>Mollicutes</taxon>
        <taxon>Acholeplasmatales</taxon>
        <taxon>Acholeplasmataceae</taxon>
        <taxon>Acholeplasma</taxon>
    </lineage>
</organism>
<dbReference type="HOGENOM" id="CLU_1068021_0_0_14"/>
<name>U4KJV3_ALTPJ</name>
<evidence type="ECO:0000256" key="1">
    <source>
        <dbReference type="ARBA" id="ARBA00006581"/>
    </source>
</evidence>
<dbReference type="GO" id="GO:0004170">
    <property type="term" value="F:dUTP diphosphatase activity"/>
    <property type="evidence" value="ECO:0007669"/>
    <property type="project" value="UniProtKB-EC"/>
</dbReference>
<keyword evidence="4" id="KW-0546">Nucleotide metabolism</keyword>
<accession>U4KJV3</accession>